<dbReference type="PANTHER" id="PTHR43578">
    <property type="entry name" value="NADH-QUINONE OXIDOREDUCTASE SUBUNIT F"/>
    <property type="match status" value="1"/>
</dbReference>
<dbReference type="InterPro" id="IPR036249">
    <property type="entry name" value="Thioredoxin-like_sf"/>
</dbReference>
<dbReference type="Pfam" id="PF01257">
    <property type="entry name" value="2Fe-2S_thioredx"/>
    <property type="match status" value="1"/>
</dbReference>
<dbReference type="GO" id="GO:0051539">
    <property type="term" value="F:4 iron, 4 sulfur cluster binding"/>
    <property type="evidence" value="ECO:0007669"/>
    <property type="project" value="UniProtKB-KW"/>
</dbReference>
<reference evidence="7" key="1">
    <citation type="submission" date="2018-01" db="EMBL/GenBank/DDBJ databases">
        <authorList>
            <person name="Regsiter A."/>
            <person name="William W."/>
        </authorList>
    </citation>
    <scope>NUCLEOTIDE SEQUENCE</scope>
    <source>
        <strain evidence="7">TRIP AH-1</strain>
    </source>
</reference>
<keyword evidence="7" id="KW-0560">Oxidoreductase</keyword>
<dbReference type="SMART" id="SM00928">
    <property type="entry name" value="NADH_4Fe-4S"/>
    <property type="match status" value="1"/>
</dbReference>
<dbReference type="InterPro" id="IPR011538">
    <property type="entry name" value="Nuo51_FMN-bd"/>
</dbReference>
<dbReference type="PROSITE" id="PS00645">
    <property type="entry name" value="COMPLEX1_51K_2"/>
    <property type="match status" value="1"/>
</dbReference>
<evidence type="ECO:0000256" key="3">
    <source>
        <dbReference type="ARBA" id="ARBA00022723"/>
    </source>
</evidence>
<keyword evidence="2" id="KW-0004">4Fe-4S</keyword>
<dbReference type="InterPro" id="IPR019575">
    <property type="entry name" value="Nuop51_4Fe4S-bd"/>
</dbReference>
<dbReference type="SUPFAM" id="SSF142019">
    <property type="entry name" value="Nqo1 FMN-binding domain-like"/>
    <property type="match status" value="1"/>
</dbReference>
<gene>
    <name evidence="7" type="ORF">PITCH_A1090011</name>
</gene>
<dbReference type="CDD" id="cd02980">
    <property type="entry name" value="TRX_Fd_family"/>
    <property type="match status" value="1"/>
</dbReference>
<dbReference type="SUPFAM" id="SSF140490">
    <property type="entry name" value="Nqo1C-terminal domain-like"/>
    <property type="match status" value="1"/>
</dbReference>
<dbReference type="Gene3D" id="3.30.70.20">
    <property type="match status" value="1"/>
</dbReference>
<dbReference type="PANTHER" id="PTHR43578:SF3">
    <property type="entry name" value="NADH-QUINONE OXIDOREDUCTASE SUBUNIT F"/>
    <property type="match status" value="1"/>
</dbReference>
<sequence length="620" mass="66911">MERITSIQQLELLKNSLQKAKESGRNVVRVCLGPGCRAQGADKVAAAFRDTVRQQGLPVKIEPLIKETGCHGFCKEGPLVTLVPSGLFYSRVKPEDVEEIVEKTIKKQEVISRLLYSENGTSYRTANEIPFYKRQMKLASRNVGDIDPLNIEDAIANDAYQAAAKAFSSMSPDQVIKEVEISGLRGRGGAGFPTGRKWRSASNAVKKRPGPVYVVCNGDEGDPGAFMDCAIMEGDPHSVIEGMIIAAYALDARQGFIYVREEYPFAIRNLTIAMDQARSVGLLGKNIMGSGFDFDIRINRGAGAYVCGESTALFLSIEGKPGEPRAKYIRSVERGLWDRPTVLNNVETWANIPVIIEKGGEWFSKIGVPGSTGTKAFSLVGKVKNVGLVEVPMGVPLSTIVEEIGGGIPGKGAFKAVQTGGPSGGCIPYKLKDVSVDYDSLTKIGSIMGSGGMIVMDDKDCVVDVARYFLRFLEEESCGKCLPCRLGLEAMLEFLDNFTQGKGSLEDIEELKSLAKAVQDGALCALGGSAPNPMLTTLEYFREEYEAHIVDKRCPAGVCKALITYHIDPEACTGCGLCAGICPQSCITGEEKSPHKIVQNACNRCGLCMDLCKFSAITVS</sequence>
<dbReference type="InterPro" id="IPR037207">
    <property type="entry name" value="Nuop51_4Fe4S-bd_sf"/>
</dbReference>
<organism evidence="7">
    <name type="scientific">uncultured Desulfobacterium sp</name>
    <dbReference type="NCBI Taxonomy" id="201089"/>
    <lineage>
        <taxon>Bacteria</taxon>
        <taxon>Pseudomonadati</taxon>
        <taxon>Thermodesulfobacteriota</taxon>
        <taxon>Desulfobacteria</taxon>
        <taxon>Desulfobacterales</taxon>
        <taxon>Desulfobacteriaceae</taxon>
        <taxon>Desulfobacterium</taxon>
        <taxon>environmental samples</taxon>
    </lineage>
</organism>
<dbReference type="Gene3D" id="3.10.20.600">
    <property type="match status" value="1"/>
</dbReference>
<dbReference type="SUPFAM" id="SSF52833">
    <property type="entry name" value="Thioredoxin-like"/>
    <property type="match status" value="1"/>
</dbReference>
<dbReference type="Gene3D" id="6.10.250.1450">
    <property type="match status" value="1"/>
</dbReference>
<comment type="similarity">
    <text evidence="1">Belongs to the complex I 51 kDa subunit family.</text>
</comment>
<dbReference type="EC" id="1.6.5.11" evidence="7"/>
<feature type="domain" description="4Fe-4S ferredoxin-type" evidence="6">
    <location>
        <begin position="563"/>
        <end position="592"/>
    </location>
</feature>
<protein>
    <submittedName>
        <fullName evidence="7">NADH dehydrogenase (Quinone)</fullName>
        <ecNumber evidence="7">1.6.5.11</ecNumber>
    </submittedName>
</protein>
<dbReference type="GO" id="GO:0008137">
    <property type="term" value="F:NADH dehydrogenase (ubiquinone) activity"/>
    <property type="evidence" value="ECO:0007669"/>
    <property type="project" value="InterPro"/>
</dbReference>
<dbReference type="FunFam" id="1.20.1440.230:FF:000001">
    <property type="entry name" value="Mitochondrial NADH dehydrogenase flavoprotein 1"/>
    <property type="match status" value="1"/>
</dbReference>
<feature type="domain" description="4Fe-4S ferredoxin-type" evidence="6">
    <location>
        <begin position="593"/>
        <end position="620"/>
    </location>
</feature>
<dbReference type="GO" id="GO:0016491">
    <property type="term" value="F:oxidoreductase activity"/>
    <property type="evidence" value="ECO:0007669"/>
    <property type="project" value="UniProtKB-KW"/>
</dbReference>
<evidence type="ECO:0000256" key="1">
    <source>
        <dbReference type="ARBA" id="ARBA00007523"/>
    </source>
</evidence>
<evidence type="ECO:0000313" key="7">
    <source>
        <dbReference type="EMBL" id="SPD71884.1"/>
    </source>
</evidence>
<dbReference type="PROSITE" id="PS51379">
    <property type="entry name" value="4FE4S_FER_2"/>
    <property type="match status" value="2"/>
</dbReference>
<accession>A0A445MQY0</accession>
<dbReference type="InterPro" id="IPR001949">
    <property type="entry name" value="NADH-UbQ_OxRdtase_51kDa_CS"/>
</dbReference>
<dbReference type="Pfam" id="PF00037">
    <property type="entry name" value="Fer4"/>
    <property type="match status" value="1"/>
</dbReference>
<dbReference type="InterPro" id="IPR017896">
    <property type="entry name" value="4Fe4S_Fe-S-bd"/>
</dbReference>
<keyword evidence="4" id="KW-0408">Iron</keyword>
<dbReference type="EMBL" id="OJIN01000012">
    <property type="protein sequence ID" value="SPD71884.1"/>
    <property type="molecule type" value="Genomic_DNA"/>
</dbReference>
<dbReference type="GO" id="GO:0046872">
    <property type="term" value="F:metal ion binding"/>
    <property type="evidence" value="ECO:0007669"/>
    <property type="project" value="UniProtKB-KW"/>
</dbReference>
<dbReference type="Gene3D" id="3.40.50.11540">
    <property type="entry name" value="NADH-ubiquinone oxidoreductase 51kDa subunit"/>
    <property type="match status" value="1"/>
</dbReference>
<name>A0A445MQY0_9BACT</name>
<dbReference type="Pfam" id="PF01512">
    <property type="entry name" value="Complex1_51K"/>
    <property type="match status" value="1"/>
</dbReference>
<dbReference type="Gene3D" id="3.40.30.10">
    <property type="entry name" value="Glutaredoxin"/>
    <property type="match status" value="1"/>
</dbReference>
<evidence type="ECO:0000259" key="6">
    <source>
        <dbReference type="PROSITE" id="PS51379"/>
    </source>
</evidence>
<dbReference type="InterPro" id="IPR017900">
    <property type="entry name" value="4Fe4S_Fe_S_CS"/>
</dbReference>
<keyword evidence="5" id="KW-0411">Iron-sulfur</keyword>
<evidence type="ECO:0000256" key="4">
    <source>
        <dbReference type="ARBA" id="ARBA00023004"/>
    </source>
</evidence>
<dbReference type="InterPro" id="IPR037225">
    <property type="entry name" value="Nuo51_FMN-bd_sf"/>
</dbReference>
<dbReference type="GO" id="GO:0010181">
    <property type="term" value="F:FMN binding"/>
    <property type="evidence" value="ECO:0007669"/>
    <property type="project" value="InterPro"/>
</dbReference>
<evidence type="ECO:0000256" key="2">
    <source>
        <dbReference type="ARBA" id="ARBA00022485"/>
    </source>
</evidence>
<evidence type="ECO:0000256" key="5">
    <source>
        <dbReference type="ARBA" id="ARBA00023014"/>
    </source>
</evidence>
<dbReference type="Pfam" id="PF10589">
    <property type="entry name" value="NADH_4Fe-4S"/>
    <property type="match status" value="1"/>
</dbReference>
<dbReference type="Gene3D" id="1.20.1440.230">
    <property type="entry name" value="NADH-ubiquinone oxidoreductase 51kDa subunit, iron-sulphur binding domain"/>
    <property type="match status" value="1"/>
</dbReference>
<dbReference type="PROSITE" id="PS00198">
    <property type="entry name" value="4FE4S_FER_1"/>
    <property type="match status" value="1"/>
</dbReference>
<dbReference type="AlphaFoldDB" id="A0A445MQY0"/>
<proteinExistence type="inferred from homology"/>
<dbReference type="FunFam" id="3.40.50.11540:FF:000001">
    <property type="entry name" value="NADH dehydrogenase [ubiquinone] flavoprotein 1, mitochondrial"/>
    <property type="match status" value="1"/>
</dbReference>
<dbReference type="SUPFAM" id="SSF54862">
    <property type="entry name" value="4Fe-4S ferredoxins"/>
    <property type="match status" value="1"/>
</dbReference>
<dbReference type="SUPFAM" id="SSF142984">
    <property type="entry name" value="Nqo1 middle domain-like"/>
    <property type="match status" value="1"/>
</dbReference>
<keyword evidence="3" id="KW-0479">Metal-binding</keyword>